<keyword evidence="5" id="KW-1185">Reference proteome</keyword>
<sequence>MRDLRSLTRMHHRAALAAATAIGLLAPAAAALAAPGITSENINMRAGPDVAYPLVASLPQGTPVEVYGCLSGWNWCDTQAGGARGWVAGAGLAVMVEAEPEPLIGYGPQIGLPFIGFDFDRYWGHYYRDRPWFSPEDHWHHGPVGGPIGGPGDFRGGRFQGGPIHGGPDIGDPGYRGPWHSGPDGRPPFAGPDGRPLPGGQGGYRPQPGGPEHGGPNGPAPGPGPHP</sequence>
<comment type="caution">
    <text evidence="4">The sequence shown here is derived from an EMBL/GenBank/DDBJ whole genome shotgun (WGS) entry which is preliminary data.</text>
</comment>
<dbReference type="InterPro" id="IPR003646">
    <property type="entry name" value="SH3-like_bac-type"/>
</dbReference>
<accession>A0ABT1W9L9</accession>
<dbReference type="RefSeq" id="WP_422865061.1">
    <property type="nucleotide sequence ID" value="NZ_JAMSKV010000013.1"/>
</dbReference>
<feature type="chain" id="PRO_5046467497" evidence="2">
    <location>
        <begin position="34"/>
        <end position="227"/>
    </location>
</feature>
<reference evidence="4 5" key="1">
    <citation type="submission" date="2022-06" db="EMBL/GenBank/DDBJ databases">
        <title>Endosaccharibacter gen. nov., sp. nov., endophytic bacteria isolated from sugarcane.</title>
        <authorList>
            <person name="Pitiwittayakul N."/>
            <person name="Yukphan P."/>
            <person name="Charoenyingcharoen P."/>
            <person name="Tanasupawat S."/>
        </authorList>
    </citation>
    <scope>NUCLEOTIDE SEQUENCE [LARGE SCALE GENOMIC DNA]</scope>
    <source>
        <strain evidence="4 5">KSS8</strain>
    </source>
</reference>
<gene>
    <name evidence="4" type="ORF">NFI95_14140</name>
</gene>
<keyword evidence="2" id="KW-0732">Signal</keyword>
<evidence type="ECO:0000256" key="2">
    <source>
        <dbReference type="SAM" id="SignalP"/>
    </source>
</evidence>
<proteinExistence type="predicted"/>
<organism evidence="4 5">
    <name type="scientific">Endosaccharibacter trunci</name>
    <dbReference type="NCBI Taxonomy" id="2812733"/>
    <lineage>
        <taxon>Bacteria</taxon>
        <taxon>Pseudomonadati</taxon>
        <taxon>Pseudomonadota</taxon>
        <taxon>Alphaproteobacteria</taxon>
        <taxon>Acetobacterales</taxon>
        <taxon>Acetobacteraceae</taxon>
        <taxon>Endosaccharibacter</taxon>
    </lineage>
</organism>
<evidence type="ECO:0000313" key="4">
    <source>
        <dbReference type="EMBL" id="MCQ8279582.1"/>
    </source>
</evidence>
<protein>
    <submittedName>
        <fullName evidence="4">SH3 domain-containing protein</fullName>
    </submittedName>
</protein>
<evidence type="ECO:0000313" key="5">
    <source>
        <dbReference type="Proteomes" id="UP001524587"/>
    </source>
</evidence>
<dbReference type="Pfam" id="PF08239">
    <property type="entry name" value="SH3_3"/>
    <property type="match status" value="1"/>
</dbReference>
<evidence type="ECO:0000259" key="3">
    <source>
        <dbReference type="PROSITE" id="PS51781"/>
    </source>
</evidence>
<feature type="region of interest" description="Disordered" evidence="1">
    <location>
        <begin position="143"/>
        <end position="227"/>
    </location>
</feature>
<dbReference type="PROSITE" id="PS51781">
    <property type="entry name" value="SH3B"/>
    <property type="match status" value="1"/>
</dbReference>
<evidence type="ECO:0000256" key="1">
    <source>
        <dbReference type="SAM" id="MobiDB-lite"/>
    </source>
</evidence>
<dbReference type="Proteomes" id="UP001524587">
    <property type="component" value="Unassembled WGS sequence"/>
</dbReference>
<dbReference type="EMBL" id="JAMSKV010000013">
    <property type="protein sequence ID" value="MCQ8279582.1"/>
    <property type="molecule type" value="Genomic_DNA"/>
</dbReference>
<feature type="compositionally biased region" description="Pro residues" evidence="1">
    <location>
        <begin position="218"/>
        <end position="227"/>
    </location>
</feature>
<feature type="signal peptide" evidence="2">
    <location>
        <begin position="1"/>
        <end position="33"/>
    </location>
</feature>
<name>A0ABT1W9L9_9PROT</name>
<feature type="domain" description="SH3b" evidence="3">
    <location>
        <begin position="32"/>
        <end position="96"/>
    </location>
</feature>
<feature type="compositionally biased region" description="Gly residues" evidence="1">
    <location>
        <begin position="143"/>
        <end position="169"/>
    </location>
</feature>
<dbReference type="SMART" id="SM00287">
    <property type="entry name" value="SH3b"/>
    <property type="match status" value="1"/>
</dbReference>
<dbReference type="Gene3D" id="2.30.30.40">
    <property type="entry name" value="SH3 Domains"/>
    <property type="match status" value="1"/>
</dbReference>